<dbReference type="SUPFAM" id="SSF52777">
    <property type="entry name" value="CoA-dependent acyltransferases"/>
    <property type="match status" value="2"/>
</dbReference>
<dbReference type="Proteomes" id="UP000799778">
    <property type="component" value="Unassembled WGS sequence"/>
</dbReference>
<dbReference type="InterPro" id="IPR020841">
    <property type="entry name" value="PKS_Beta-ketoAc_synthase_dom"/>
</dbReference>
<evidence type="ECO:0000256" key="4">
    <source>
        <dbReference type="ARBA" id="ARBA00022679"/>
    </source>
</evidence>
<dbReference type="Pfam" id="PF00668">
    <property type="entry name" value="Condensation"/>
    <property type="match status" value="1"/>
</dbReference>
<dbReference type="GO" id="GO:0016874">
    <property type="term" value="F:ligase activity"/>
    <property type="evidence" value="ECO:0007669"/>
    <property type="project" value="UniProtKB-KW"/>
</dbReference>
<evidence type="ECO:0000256" key="2">
    <source>
        <dbReference type="ARBA" id="ARBA00022553"/>
    </source>
</evidence>
<keyword evidence="3" id="KW-0436">Ligase</keyword>
<dbReference type="PROSITE" id="PS50075">
    <property type="entry name" value="CARRIER"/>
    <property type="match status" value="2"/>
</dbReference>
<dbReference type="PROSITE" id="PS52004">
    <property type="entry name" value="KS3_2"/>
    <property type="match status" value="1"/>
</dbReference>
<dbReference type="RefSeq" id="XP_033383750.1">
    <property type="nucleotide sequence ID" value="XM_033531004.1"/>
</dbReference>
<evidence type="ECO:0000256" key="1">
    <source>
        <dbReference type="ARBA" id="ARBA00022450"/>
    </source>
</evidence>
<keyword evidence="4" id="KW-0808">Transferase</keyword>
<dbReference type="Gene3D" id="1.10.1200.10">
    <property type="entry name" value="ACP-like"/>
    <property type="match status" value="2"/>
</dbReference>
<dbReference type="Gene3D" id="3.30.559.30">
    <property type="entry name" value="Nonribosomal peptide synthetase, condensation domain"/>
    <property type="match status" value="1"/>
</dbReference>
<dbReference type="Gene3D" id="3.30.300.30">
    <property type="match status" value="1"/>
</dbReference>
<dbReference type="GO" id="GO:0031177">
    <property type="term" value="F:phosphopantetheine binding"/>
    <property type="evidence" value="ECO:0007669"/>
    <property type="project" value="TreeGrafter"/>
</dbReference>
<dbReference type="GO" id="GO:0016746">
    <property type="term" value="F:acyltransferase activity"/>
    <property type="evidence" value="ECO:0007669"/>
    <property type="project" value="InterPro"/>
</dbReference>
<evidence type="ECO:0000259" key="7">
    <source>
        <dbReference type="PROSITE" id="PS52004"/>
    </source>
</evidence>
<dbReference type="InterPro" id="IPR009081">
    <property type="entry name" value="PP-bd_ACP"/>
</dbReference>
<keyword evidence="1" id="KW-0596">Phosphopantetheine</keyword>
<dbReference type="PANTHER" id="PTHR45527">
    <property type="entry name" value="NONRIBOSOMAL PEPTIDE SYNTHETASE"/>
    <property type="match status" value="1"/>
</dbReference>
<evidence type="ECO:0000256" key="5">
    <source>
        <dbReference type="SAM" id="MobiDB-lite"/>
    </source>
</evidence>
<dbReference type="Pfam" id="PF00501">
    <property type="entry name" value="AMP-binding"/>
    <property type="match status" value="1"/>
</dbReference>
<accession>A0A6A5XRN9</accession>
<dbReference type="InterPro" id="IPR000873">
    <property type="entry name" value="AMP-dep_synth/lig_dom"/>
</dbReference>
<feature type="compositionally biased region" description="Acidic residues" evidence="5">
    <location>
        <begin position="991"/>
        <end position="1000"/>
    </location>
</feature>
<feature type="domain" description="Carrier" evidence="6">
    <location>
        <begin position="1120"/>
        <end position="1197"/>
    </location>
</feature>
<evidence type="ECO:0000259" key="6">
    <source>
        <dbReference type="PROSITE" id="PS50075"/>
    </source>
</evidence>
<reference evidence="8" key="1">
    <citation type="journal article" date="2020" name="Stud. Mycol.">
        <title>101 Dothideomycetes genomes: a test case for predicting lifestyles and emergence of pathogens.</title>
        <authorList>
            <person name="Haridas S."/>
            <person name="Albert R."/>
            <person name="Binder M."/>
            <person name="Bloem J."/>
            <person name="Labutti K."/>
            <person name="Salamov A."/>
            <person name="Andreopoulos B."/>
            <person name="Baker S."/>
            <person name="Barry K."/>
            <person name="Bills G."/>
            <person name="Bluhm B."/>
            <person name="Cannon C."/>
            <person name="Castanera R."/>
            <person name="Culley D."/>
            <person name="Daum C."/>
            <person name="Ezra D."/>
            <person name="Gonzalez J."/>
            <person name="Henrissat B."/>
            <person name="Kuo A."/>
            <person name="Liang C."/>
            <person name="Lipzen A."/>
            <person name="Lutzoni F."/>
            <person name="Magnuson J."/>
            <person name="Mondo S."/>
            <person name="Nolan M."/>
            <person name="Ohm R."/>
            <person name="Pangilinan J."/>
            <person name="Park H.-J."/>
            <person name="Ramirez L."/>
            <person name="Alfaro M."/>
            <person name="Sun H."/>
            <person name="Tritt A."/>
            <person name="Yoshinaga Y."/>
            <person name="Zwiers L.-H."/>
            <person name="Turgeon B."/>
            <person name="Goodwin S."/>
            <person name="Spatafora J."/>
            <person name="Crous P."/>
            <person name="Grigoriev I."/>
        </authorList>
    </citation>
    <scope>NUCLEOTIDE SEQUENCE</scope>
    <source>
        <strain evidence="8">CBS 175.79</strain>
    </source>
</reference>
<dbReference type="InterPro" id="IPR001242">
    <property type="entry name" value="Condensation_dom"/>
</dbReference>
<feature type="domain" description="Ketosynthase family 3 (KS3)" evidence="7">
    <location>
        <begin position="1251"/>
        <end position="1663"/>
    </location>
</feature>
<dbReference type="GO" id="GO:0005737">
    <property type="term" value="C:cytoplasm"/>
    <property type="evidence" value="ECO:0007669"/>
    <property type="project" value="TreeGrafter"/>
</dbReference>
<dbReference type="GO" id="GO:0044550">
    <property type="term" value="P:secondary metabolite biosynthetic process"/>
    <property type="evidence" value="ECO:0007669"/>
    <property type="project" value="TreeGrafter"/>
</dbReference>
<dbReference type="EMBL" id="ML978069">
    <property type="protein sequence ID" value="KAF2015411.1"/>
    <property type="molecule type" value="Genomic_DNA"/>
</dbReference>
<feature type="compositionally biased region" description="Polar residues" evidence="5">
    <location>
        <begin position="1231"/>
        <end position="1245"/>
    </location>
</feature>
<feature type="region of interest" description="Disordered" evidence="5">
    <location>
        <begin position="1204"/>
        <end position="1245"/>
    </location>
</feature>
<dbReference type="GeneID" id="54288401"/>
<feature type="domain" description="Carrier" evidence="6">
    <location>
        <begin position="1004"/>
        <end position="1081"/>
    </location>
</feature>
<dbReference type="OrthoDB" id="3674111at2759"/>
<sequence>MQLFTDDMCLLSGPSSGVAEKHTAVGPPHTAPPRSVFPLTRSQEGMWLEFATDPTSTKYNLTLEWDVGQKQDGEAVPTTTAVFDVIHTLTKRHPNLRSTFVEVDNKPHIQEFDAGATVPDIRILYRPDATLTEPLVTPTLRRPFDLRNEFSVRWIILKAGGSLRIYLVSHHIMVDGQSMSMISREFMDLLQDPAVQLPQLAPFSSMHMIEKAWARSPLYTANREVLLSQVINKDNGPWPHLSRHHTLTSSDTDPYRKIESWTTFTKEDLGQWSQIFKTSWFRVATTLVGLLVLDQTRPQRNKDLVLSVGFGSRPKEMNSCIGQFANALPVKVPLWKILESKSAGRNFASLVSATGKNISAVKKAEMFPAVDVVRACRSATVDYEPPRVAVTYSPKLAKPECRLFPVEGTWDLFFCFLEYENDVKLGVIYNPKVFSLQQIRDMETKFEGLVQLSKTEKIQLDDMLDWLPSYPALPTENSTASPSVSNNPLKHVHQLIDAHSLTNPNSIALHSSELGMSMTYSELYSSTEKKARVLNSKGIGRESRVVLQLRRGFALMEWILAILKSGAAYIYLDPDLSDVQQSKILDVCKSQLVIDQDTAYELLRTSLDTEDDLRGIELEEVKYGTQDSDLAYMIFTSGSTGEPKGVMVEHGNIAAFSRAALDGTYECGFGTRVLQFASFSFDASILEWTSALCSGATLCFAQHPKQLLGDYLADVLEQNKVSFLQITPTALETLPYSREVSHLRQISVGGEAPSREIFAKWHSRVNLVNSYGPTEAAIAVTFNKIDKTDPLPELISVGRPSIPETMVHICSEDFTSTLLPNSQGEVCIAGPQVARGYCEKPEITAKHFAVHANGQRMYRTGDRGQLLDDGSLLITGRIDRDFKVRGYRISPEEIEIAIMDANCGVRECSVQLSATGLEILACVAPAYAQPKALMSALRNQLALHKVPSRIIAVSTLPKSSSGKIDHKAVRAQGLFDKPSSRLRGSRSETSEASEEDEDEGLGSLTYDAAKKTIANIWMDVLGLPEPPPDTAKFFDLGGHSLLVGKLHAQLKTAFPSKPIRQIDLFNQSTIRQQVALVGGEKSTPRKLKLSTTSRKRSSRKTSNTSRRRRNDSDDRVATTTPTIDTENMIAQIWKNVLQLSEAPSSDTKFFDLGGHSLLIPRIHEEFKRSFPETHVRIVDLFQLATIKQQASLFAGARNLSTQDPIQRVERHRDTQYVDSSEDSSSRTQSDVESGSITPATSHTSSSIYTQDSEVAIIGVGGRFPRARNTDEFYENLLARQSGVSTSETTRETLPGNTWIPKAGTLQDIEDFDHEFWKIPREEAIEMDPQQRILLEVAYEALYDAGISIESIGNERHIGLFVGAAANSYHLQTESVTSDSFLRENKGLFGASLSARTAYHLNLSGPNVTVQTNCASSIVALSLACDAIRQGRCDTAVVAGVSVQLFDGGYVAKEGHMFSMKGECNPFDARADGTVPADAVAAVVLQRHDKAVEDNNPIYANVLGTGIGSDGAIEKAGYQISSPRGQAEVIKSAWRAAGLKPERLRYAEAHGSGTPIGDSLELEGLCLAIREAGGIRAPFTVGSTKGSIGNSQHASGLVSLIKLCKSMQGGVVPPTGGFQSPNEMIDSSLPIEFASGEVKLSRDDVLSVSASGWGGVNSYAILGHPEEGVRKRRTRNVPEGTFERRTLRAPRLGREIVEVGQQAV</sequence>
<dbReference type="Pfam" id="PF02801">
    <property type="entry name" value="Ketoacyl-synt_C"/>
    <property type="match status" value="1"/>
</dbReference>
<dbReference type="InterPro" id="IPR023213">
    <property type="entry name" value="CAT-like_dom_sf"/>
</dbReference>
<dbReference type="SUPFAM" id="SSF47336">
    <property type="entry name" value="ACP-like"/>
    <property type="match status" value="2"/>
</dbReference>
<dbReference type="SMART" id="SM00825">
    <property type="entry name" value="PKS_KS"/>
    <property type="match status" value="1"/>
</dbReference>
<dbReference type="InterPro" id="IPR036736">
    <property type="entry name" value="ACP-like_sf"/>
</dbReference>
<dbReference type="InterPro" id="IPR045851">
    <property type="entry name" value="AMP-bd_C_sf"/>
</dbReference>
<dbReference type="SUPFAM" id="SSF56801">
    <property type="entry name" value="Acetyl-CoA synthetase-like"/>
    <property type="match status" value="1"/>
</dbReference>
<evidence type="ECO:0000256" key="3">
    <source>
        <dbReference type="ARBA" id="ARBA00022598"/>
    </source>
</evidence>
<keyword evidence="9" id="KW-1185">Reference proteome</keyword>
<dbReference type="Pfam" id="PF00109">
    <property type="entry name" value="ketoacyl-synt"/>
    <property type="match status" value="1"/>
</dbReference>
<dbReference type="InterPro" id="IPR014031">
    <property type="entry name" value="Ketoacyl_synth_C"/>
</dbReference>
<protein>
    <submittedName>
        <fullName evidence="8">Acetyl-CoA synthetase-like protein</fullName>
    </submittedName>
</protein>
<dbReference type="CDD" id="cd05930">
    <property type="entry name" value="A_NRPS"/>
    <property type="match status" value="1"/>
</dbReference>
<name>A0A6A5XRN9_9PLEO</name>
<dbReference type="PROSITE" id="PS00455">
    <property type="entry name" value="AMP_BINDING"/>
    <property type="match status" value="1"/>
</dbReference>
<dbReference type="InterPro" id="IPR042099">
    <property type="entry name" value="ANL_N_sf"/>
</dbReference>
<dbReference type="GO" id="GO:0043041">
    <property type="term" value="P:amino acid activation for nonribosomal peptide biosynthetic process"/>
    <property type="evidence" value="ECO:0007669"/>
    <property type="project" value="TreeGrafter"/>
</dbReference>
<dbReference type="InterPro" id="IPR014030">
    <property type="entry name" value="Ketoacyl_synth_N"/>
</dbReference>
<dbReference type="InterPro" id="IPR016039">
    <property type="entry name" value="Thiolase-like"/>
</dbReference>
<dbReference type="Gene3D" id="3.30.559.10">
    <property type="entry name" value="Chloramphenicol acetyltransferase-like domain"/>
    <property type="match status" value="1"/>
</dbReference>
<dbReference type="Gene3D" id="3.40.47.10">
    <property type="match status" value="1"/>
</dbReference>
<keyword evidence="2" id="KW-0597">Phosphoprotein</keyword>
<dbReference type="CDD" id="cd00833">
    <property type="entry name" value="PKS"/>
    <property type="match status" value="1"/>
</dbReference>
<dbReference type="SUPFAM" id="SSF53901">
    <property type="entry name" value="Thiolase-like"/>
    <property type="match status" value="1"/>
</dbReference>
<proteinExistence type="predicted"/>
<dbReference type="PANTHER" id="PTHR45527:SF1">
    <property type="entry name" value="FATTY ACID SYNTHASE"/>
    <property type="match status" value="1"/>
</dbReference>
<gene>
    <name evidence="8" type="ORF">BU24DRAFT_450129</name>
</gene>
<feature type="region of interest" description="Disordered" evidence="5">
    <location>
        <begin position="978"/>
        <end position="1003"/>
    </location>
</feature>
<dbReference type="Pfam" id="PF00550">
    <property type="entry name" value="PP-binding"/>
    <property type="match status" value="2"/>
</dbReference>
<organism evidence="8 9">
    <name type="scientific">Aaosphaeria arxii CBS 175.79</name>
    <dbReference type="NCBI Taxonomy" id="1450172"/>
    <lineage>
        <taxon>Eukaryota</taxon>
        <taxon>Fungi</taxon>
        <taxon>Dikarya</taxon>
        <taxon>Ascomycota</taxon>
        <taxon>Pezizomycotina</taxon>
        <taxon>Dothideomycetes</taxon>
        <taxon>Pleosporomycetidae</taxon>
        <taxon>Pleosporales</taxon>
        <taxon>Pleosporales incertae sedis</taxon>
        <taxon>Aaosphaeria</taxon>
    </lineage>
</organism>
<evidence type="ECO:0000313" key="9">
    <source>
        <dbReference type="Proteomes" id="UP000799778"/>
    </source>
</evidence>
<feature type="region of interest" description="Disordered" evidence="5">
    <location>
        <begin position="1077"/>
        <end position="1121"/>
    </location>
</feature>
<feature type="compositionally biased region" description="Basic and acidic residues" evidence="5">
    <location>
        <begin position="1206"/>
        <end position="1215"/>
    </location>
</feature>
<feature type="compositionally biased region" description="Basic residues" evidence="5">
    <location>
        <begin position="1084"/>
        <end position="1109"/>
    </location>
</feature>
<evidence type="ECO:0000313" key="8">
    <source>
        <dbReference type="EMBL" id="KAF2015411.1"/>
    </source>
</evidence>
<dbReference type="Gene3D" id="3.40.50.12780">
    <property type="entry name" value="N-terminal domain of ligase-like"/>
    <property type="match status" value="1"/>
</dbReference>
<dbReference type="InterPro" id="IPR020845">
    <property type="entry name" value="AMP-binding_CS"/>
</dbReference>